<evidence type="ECO:0000313" key="2">
    <source>
        <dbReference type="Proteomes" id="UP001058074"/>
    </source>
</evidence>
<proteinExistence type="predicted"/>
<sequence length="442" mass="50827">MKIKYALKAILSNKLLSIVLIIELICGYYSFYNILDFQKQINEQTKKVNFIYGNVSVYSIRLKTTGIMGFKDNEKLLACIKELQTSKDYKFTIGKESDIRLKKFRGFENFKAGESSNCKIDNVEYVYANSFAVNENAVKSFDLQVQEGRLFDENEYSKGSEDNIYPVVLGANYKGYYKVGDVIDGLKLEEDIGAKFKVVGILERSASMPLKFDYNSIFFQSEKGSPNFVNLDNYIVRPFFDDASRNTADDMFFWAYRNFAILDKNYSEEKKEKILNDIKDKLENATEEKFIITSYDKIITKQLDQYINSRNTYLYTSITVLIFLSITIIVGMLNSINKRKKEFGVYISSGARMKDIMRMIGLQMILISVIALIFTAVTILIYYHYFDGDALMDNPYIKVKSLDFKALAVLLFGGVAYSAIASLIPIRKIKKLNISDLLRRDD</sequence>
<dbReference type="EMBL" id="BROD01000001">
    <property type="protein sequence ID" value="GKX67744.1"/>
    <property type="molecule type" value="Genomic_DNA"/>
</dbReference>
<gene>
    <name evidence="1" type="ORF">rsdtw13_30020</name>
</gene>
<reference evidence="1" key="1">
    <citation type="journal article" date="2025" name="Int. J. Syst. Evol. Microbiol.">
        <title>Inconstantimicrobium mannanitabidum sp. nov., a novel member of the family Clostridiaceae isolated from anoxic soil under the treatment of reductive soil disinfestation.</title>
        <authorList>
            <person name="Ueki A."/>
            <person name="Tonouchi A."/>
            <person name="Honma S."/>
            <person name="Kaku N."/>
            <person name="Ueki K."/>
        </authorList>
    </citation>
    <scope>NUCLEOTIDE SEQUENCE</scope>
    <source>
        <strain evidence="1">TW13</strain>
    </source>
</reference>
<keyword evidence="2" id="KW-1185">Reference proteome</keyword>
<evidence type="ECO:0000313" key="1">
    <source>
        <dbReference type="EMBL" id="GKX67744.1"/>
    </source>
</evidence>
<protein>
    <submittedName>
        <fullName evidence="1">Uncharacterized protein</fullName>
    </submittedName>
</protein>
<comment type="caution">
    <text evidence="1">The sequence shown here is derived from an EMBL/GenBank/DDBJ whole genome shotgun (WGS) entry which is preliminary data.</text>
</comment>
<dbReference type="Proteomes" id="UP001058074">
    <property type="component" value="Unassembled WGS sequence"/>
</dbReference>
<name>A0ACB5RFD6_9CLOT</name>
<accession>A0ACB5RFD6</accession>
<organism evidence="1 2">
    <name type="scientific">Inconstantimicrobium mannanitabidum</name>
    <dbReference type="NCBI Taxonomy" id="1604901"/>
    <lineage>
        <taxon>Bacteria</taxon>
        <taxon>Bacillati</taxon>
        <taxon>Bacillota</taxon>
        <taxon>Clostridia</taxon>
        <taxon>Eubacteriales</taxon>
        <taxon>Clostridiaceae</taxon>
        <taxon>Inconstantimicrobium</taxon>
    </lineage>
</organism>